<dbReference type="InterPro" id="IPR005543">
    <property type="entry name" value="PASTA_dom"/>
</dbReference>
<dbReference type="GO" id="GO:0045717">
    <property type="term" value="P:negative regulation of fatty acid biosynthetic process"/>
    <property type="evidence" value="ECO:0007669"/>
    <property type="project" value="UniProtKB-ARBA"/>
</dbReference>
<evidence type="ECO:0000256" key="9">
    <source>
        <dbReference type="PROSITE-ProRule" id="PRU10141"/>
    </source>
</evidence>
<organism evidence="14 15">
    <name type="scientific">Glutamicibacter arilaitensis</name>
    <dbReference type="NCBI Taxonomy" id="256701"/>
    <lineage>
        <taxon>Bacteria</taxon>
        <taxon>Bacillati</taxon>
        <taxon>Actinomycetota</taxon>
        <taxon>Actinomycetes</taxon>
        <taxon>Micrococcales</taxon>
        <taxon>Micrococcaceae</taxon>
        <taxon>Glutamicibacter</taxon>
    </lineage>
</organism>
<name>A0A4Y8TVS8_9MICC</name>
<feature type="region of interest" description="Disordered" evidence="10">
    <location>
        <begin position="560"/>
        <end position="640"/>
    </location>
</feature>
<dbReference type="CDD" id="cd14014">
    <property type="entry name" value="STKc_PknB_like"/>
    <property type="match status" value="1"/>
</dbReference>
<evidence type="ECO:0000256" key="3">
    <source>
        <dbReference type="ARBA" id="ARBA00022679"/>
    </source>
</evidence>
<keyword evidence="3" id="KW-0808">Transferase</keyword>
<dbReference type="CDD" id="cd06577">
    <property type="entry name" value="PASTA_pknB"/>
    <property type="match status" value="3"/>
</dbReference>
<keyword evidence="2" id="KW-0723">Serine/threonine-protein kinase</keyword>
<evidence type="ECO:0000256" key="4">
    <source>
        <dbReference type="ARBA" id="ARBA00022741"/>
    </source>
</evidence>
<feature type="binding site" evidence="9">
    <location>
        <position position="48"/>
    </location>
    <ligand>
        <name>ATP</name>
        <dbReference type="ChEBI" id="CHEBI:30616"/>
    </ligand>
</feature>
<dbReference type="GO" id="GO:0004674">
    <property type="term" value="F:protein serine/threonine kinase activity"/>
    <property type="evidence" value="ECO:0007669"/>
    <property type="project" value="UniProtKB-KW"/>
</dbReference>
<reference evidence="14 15" key="1">
    <citation type="submission" date="2019-03" db="EMBL/GenBank/DDBJ databases">
        <title>Glutamicibacter sp. LJH19 genome.</title>
        <authorList>
            <person name="Sinai Borker S."/>
            <person name="Kumar R."/>
        </authorList>
    </citation>
    <scope>NUCLEOTIDE SEQUENCE [LARGE SCALE GENOMIC DNA]</scope>
    <source>
        <strain evidence="14 15">LJH19</strain>
    </source>
</reference>
<feature type="compositionally biased region" description="Acidic residues" evidence="10">
    <location>
        <begin position="597"/>
        <end position="609"/>
    </location>
</feature>
<accession>A0A4Y8TVS8</accession>
<feature type="compositionally biased region" description="Basic and acidic residues" evidence="10">
    <location>
        <begin position="412"/>
        <end position="425"/>
    </location>
</feature>
<evidence type="ECO:0000313" key="15">
    <source>
        <dbReference type="Proteomes" id="UP000297638"/>
    </source>
</evidence>
<gene>
    <name evidence="14" type="primary">pknB</name>
    <name evidence="14" type="ORF">EXY26_00680</name>
</gene>
<dbReference type="GO" id="GO:0005524">
    <property type="term" value="F:ATP binding"/>
    <property type="evidence" value="ECO:0007669"/>
    <property type="project" value="UniProtKB-UniRule"/>
</dbReference>
<evidence type="ECO:0000256" key="6">
    <source>
        <dbReference type="ARBA" id="ARBA00022840"/>
    </source>
</evidence>
<comment type="catalytic activity">
    <reaction evidence="7">
        <text>L-threonyl-[protein] + ATP = O-phospho-L-threonyl-[protein] + ADP + H(+)</text>
        <dbReference type="Rhea" id="RHEA:46608"/>
        <dbReference type="Rhea" id="RHEA-COMP:11060"/>
        <dbReference type="Rhea" id="RHEA-COMP:11605"/>
        <dbReference type="ChEBI" id="CHEBI:15378"/>
        <dbReference type="ChEBI" id="CHEBI:30013"/>
        <dbReference type="ChEBI" id="CHEBI:30616"/>
        <dbReference type="ChEBI" id="CHEBI:61977"/>
        <dbReference type="ChEBI" id="CHEBI:456216"/>
        <dbReference type="EC" id="2.7.11.1"/>
    </reaction>
</comment>
<evidence type="ECO:0000256" key="1">
    <source>
        <dbReference type="ARBA" id="ARBA00012513"/>
    </source>
</evidence>
<evidence type="ECO:0000259" key="13">
    <source>
        <dbReference type="PROSITE" id="PS51178"/>
    </source>
</evidence>
<dbReference type="SMART" id="SM00740">
    <property type="entry name" value="PASTA"/>
    <property type="match status" value="3"/>
</dbReference>
<evidence type="ECO:0000256" key="11">
    <source>
        <dbReference type="SAM" id="Phobius"/>
    </source>
</evidence>
<keyword evidence="11" id="KW-0812">Transmembrane</keyword>
<feature type="compositionally biased region" description="Low complexity" evidence="10">
    <location>
        <begin position="610"/>
        <end position="626"/>
    </location>
</feature>
<feature type="domain" description="PASTA" evidence="13">
    <location>
        <begin position="444"/>
        <end position="512"/>
    </location>
</feature>
<dbReference type="EMBL" id="SPDS01000001">
    <property type="protein sequence ID" value="TFH55641.1"/>
    <property type="molecule type" value="Genomic_DNA"/>
</dbReference>
<dbReference type="InterPro" id="IPR008271">
    <property type="entry name" value="Ser/Thr_kinase_AS"/>
</dbReference>
<dbReference type="PANTHER" id="PTHR43289:SF30">
    <property type="entry name" value="NON-SPECIFIC SERINE_THREONINE PROTEIN KINASE"/>
    <property type="match status" value="1"/>
</dbReference>
<keyword evidence="6 9" id="KW-0067">ATP-binding</keyword>
<protein>
    <recommendedName>
        <fullName evidence="1">non-specific serine/threonine protein kinase</fullName>
        <ecNumber evidence="1">2.7.11.1</ecNumber>
    </recommendedName>
</protein>
<keyword evidence="11" id="KW-0472">Membrane</keyword>
<keyword evidence="4 9" id="KW-0547">Nucleotide-binding</keyword>
<dbReference type="Gene3D" id="1.10.510.10">
    <property type="entry name" value="Transferase(Phosphotransferase) domain 1"/>
    <property type="match status" value="1"/>
</dbReference>
<dbReference type="PROSITE" id="PS50011">
    <property type="entry name" value="PROTEIN_KINASE_DOM"/>
    <property type="match status" value="1"/>
</dbReference>
<comment type="catalytic activity">
    <reaction evidence="8">
        <text>L-seryl-[protein] + ATP = O-phospho-L-seryl-[protein] + ADP + H(+)</text>
        <dbReference type="Rhea" id="RHEA:17989"/>
        <dbReference type="Rhea" id="RHEA-COMP:9863"/>
        <dbReference type="Rhea" id="RHEA-COMP:11604"/>
        <dbReference type="ChEBI" id="CHEBI:15378"/>
        <dbReference type="ChEBI" id="CHEBI:29999"/>
        <dbReference type="ChEBI" id="CHEBI:30616"/>
        <dbReference type="ChEBI" id="CHEBI:83421"/>
        <dbReference type="ChEBI" id="CHEBI:456216"/>
        <dbReference type="EC" id="2.7.11.1"/>
    </reaction>
</comment>
<dbReference type="InterPro" id="IPR011009">
    <property type="entry name" value="Kinase-like_dom_sf"/>
</dbReference>
<dbReference type="Gene3D" id="3.30.10.20">
    <property type="match status" value="3"/>
</dbReference>
<dbReference type="FunFam" id="3.30.200.20:FF:000035">
    <property type="entry name" value="Serine/threonine protein kinase Stk1"/>
    <property type="match status" value="1"/>
</dbReference>
<evidence type="ECO:0000256" key="5">
    <source>
        <dbReference type="ARBA" id="ARBA00022777"/>
    </source>
</evidence>
<dbReference type="PROSITE" id="PS00107">
    <property type="entry name" value="PROTEIN_KINASE_ATP"/>
    <property type="match status" value="1"/>
</dbReference>
<feature type="region of interest" description="Disordered" evidence="10">
    <location>
        <begin position="412"/>
        <end position="431"/>
    </location>
</feature>
<dbReference type="Proteomes" id="UP000297638">
    <property type="component" value="Unassembled WGS sequence"/>
</dbReference>
<evidence type="ECO:0000259" key="12">
    <source>
        <dbReference type="PROSITE" id="PS50011"/>
    </source>
</evidence>
<feature type="domain" description="PASTA" evidence="13">
    <location>
        <begin position="377"/>
        <end position="443"/>
    </location>
</feature>
<evidence type="ECO:0000256" key="2">
    <source>
        <dbReference type="ARBA" id="ARBA00022527"/>
    </source>
</evidence>
<evidence type="ECO:0000313" key="14">
    <source>
        <dbReference type="EMBL" id="TFH55641.1"/>
    </source>
</evidence>
<dbReference type="RefSeq" id="WP_134778988.1">
    <property type="nucleotide sequence ID" value="NZ_JBQEEN010000023.1"/>
</dbReference>
<evidence type="ECO:0000256" key="8">
    <source>
        <dbReference type="ARBA" id="ARBA00048679"/>
    </source>
</evidence>
<feature type="transmembrane region" description="Helical" evidence="11">
    <location>
        <begin position="348"/>
        <end position="368"/>
    </location>
</feature>
<dbReference type="Gene3D" id="3.30.200.20">
    <property type="entry name" value="Phosphorylase Kinase, domain 1"/>
    <property type="match status" value="1"/>
</dbReference>
<dbReference type="SUPFAM" id="SSF56112">
    <property type="entry name" value="Protein kinase-like (PK-like)"/>
    <property type="match status" value="1"/>
</dbReference>
<evidence type="ECO:0000256" key="10">
    <source>
        <dbReference type="SAM" id="MobiDB-lite"/>
    </source>
</evidence>
<feature type="domain" description="PASTA" evidence="13">
    <location>
        <begin position="513"/>
        <end position="579"/>
    </location>
</feature>
<proteinExistence type="predicted"/>
<comment type="caution">
    <text evidence="14">The sequence shown here is derived from an EMBL/GenBank/DDBJ whole genome shotgun (WGS) entry which is preliminary data.</text>
</comment>
<evidence type="ECO:0000256" key="7">
    <source>
        <dbReference type="ARBA" id="ARBA00047899"/>
    </source>
</evidence>
<dbReference type="Pfam" id="PF00069">
    <property type="entry name" value="Pkinase"/>
    <property type="match status" value="1"/>
</dbReference>
<dbReference type="PROSITE" id="PS51178">
    <property type="entry name" value="PASTA"/>
    <property type="match status" value="3"/>
</dbReference>
<dbReference type="AlphaFoldDB" id="A0A4Y8TVS8"/>
<dbReference type="InterPro" id="IPR000719">
    <property type="entry name" value="Prot_kinase_dom"/>
</dbReference>
<dbReference type="PROSITE" id="PS00108">
    <property type="entry name" value="PROTEIN_KINASE_ST"/>
    <property type="match status" value="1"/>
</dbReference>
<sequence length="640" mass="69137">MSDNEALPPGLPRLINDRYEIESLIGRGGMADVYLATDHVLSRKVAVKVLRPDTASNPMVVNRFRREAKAVAGLSHPNIVSVYDTGELPATDFHRDRLPFMVMEYVTGHTLKQVIASGDIDAAFAVHVTRGVCDALDHSHHKNVVHRDIKPANVMVTDAGHVKLMDFGIARAVDTSATMTQTAAVVGTAQYFSPEQARGEQVDFRSDIYSVGCLFYELMTQEPPFTGDSPVSVAYQHVGEIPSTLSDVKDGVDPIFDPIVSKVLSKERDDRFQTAGAFAAALEDALNGIEFHDEQSAPSTYTLPIYGTHSETETSFIAQSAPHTSQHPVFAEEEAHGSERRHKSNRGLIILLTIIALLAVGIASFLVIRSIQTEAEKRAPVAVPKVLEMTEDDARAALRDATFQVRVEHEFSDDVEQDKATRTEPEEGAMASKDSTVTLFISDGSEQRTIPKDLANQSETAARDALREAGLEVGEVSRKNSATIPTDWVIGTTPELGSKVKAGSEVDLILSTGMVTVPVVTEMSRKEAEEKLGAEDIGLEAQFDEVVTADYAEGTLFKQSPAASEDVPQGSLVKISVAKAPEPEPEPTEESSPPESESPDSEESDDSTEESSPSGEDSPPSSGNGPPDRPGPPRENGNDR</sequence>
<dbReference type="FunFam" id="1.10.510.10:FF:000021">
    <property type="entry name" value="Serine/threonine protein kinase"/>
    <property type="match status" value="1"/>
</dbReference>
<dbReference type="EC" id="2.7.11.1" evidence="1"/>
<dbReference type="PANTHER" id="PTHR43289">
    <property type="entry name" value="MITOGEN-ACTIVATED PROTEIN KINASE KINASE KINASE 20-RELATED"/>
    <property type="match status" value="1"/>
</dbReference>
<dbReference type="InterPro" id="IPR017441">
    <property type="entry name" value="Protein_kinase_ATP_BS"/>
</dbReference>
<keyword evidence="5 14" id="KW-0418">Kinase</keyword>
<dbReference type="NCBIfam" id="NF033483">
    <property type="entry name" value="PknB_PASTA_kin"/>
    <property type="match status" value="1"/>
</dbReference>
<dbReference type="SMART" id="SM00220">
    <property type="entry name" value="S_TKc"/>
    <property type="match status" value="1"/>
</dbReference>
<keyword evidence="11" id="KW-1133">Transmembrane helix</keyword>
<dbReference type="Pfam" id="PF03793">
    <property type="entry name" value="PASTA"/>
    <property type="match status" value="3"/>
</dbReference>
<feature type="domain" description="Protein kinase" evidence="12">
    <location>
        <begin position="19"/>
        <end position="286"/>
    </location>
</feature>